<feature type="transmembrane region" description="Helical" evidence="1">
    <location>
        <begin position="84"/>
        <end position="107"/>
    </location>
</feature>
<sequence>MPMEVELHLNLTAALAAAFAAFVLGGIWYGPLFGKRWQGYIGLSDEDLASKGHPAVIMGLAFILTLMQAIILSAIVPAESTVEIAVIYALVIGVSFVATAFGVNYLFSRHPKALFGIDAGFNILQFALMGAIIGAFG</sequence>
<keyword evidence="1" id="KW-0472">Membrane</keyword>
<gene>
    <name evidence="2" type="ORF">EYC87_16805</name>
</gene>
<protein>
    <submittedName>
        <fullName evidence="2">DUF1761 domain-containing protein</fullName>
    </submittedName>
</protein>
<keyword evidence="1" id="KW-0812">Transmembrane</keyword>
<feature type="transmembrane region" description="Helical" evidence="1">
    <location>
        <begin position="55"/>
        <end position="78"/>
    </location>
</feature>
<dbReference type="Pfam" id="PF08570">
    <property type="entry name" value="DUF1761"/>
    <property type="match status" value="1"/>
</dbReference>
<feature type="transmembrane region" description="Helical" evidence="1">
    <location>
        <begin position="119"/>
        <end position="136"/>
    </location>
</feature>
<comment type="caution">
    <text evidence="2">The sequence shown here is derived from an EMBL/GenBank/DDBJ whole genome shotgun (WGS) entry which is preliminary data.</text>
</comment>
<reference evidence="2" key="1">
    <citation type="submission" date="2019-02" db="EMBL/GenBank/DDBJ databases">
        <authorList>
            <person name="Li S.-H."/>
        </authorList>
    </citation>
    <scope>NUCLEOTIDE SEQUENCE</scope>
    <source>
        <strain evidence="2">IMCC8485</strain>
    </source>
</reference>
<evidence type="ECO:0000313" key="2">
    <source>
        <dbReference type="EMBL" id="MCX2975243.1"/>
    </source>
</evidence>
<dbReference type="InterPro" id="IPR013879">
    <property type="entry name" value="DUF1761"/>
</dbReference>
<keyword evidence="3" id="KW-1185">Reference proteome</keyword>
<dbReference type="RefSeq" id="WP_279253890.1">
    <property type="nucleotide sequence ID" value="NZ_SHNP01000006.1"/>
</dbReference>
<dbReference type="EMBL" id="SHNP01000006">
    <property type="protein sequence ID" value="MCX2975243.1"/>
    <property type="molecule type" value="Genomic_DNA"/>
</dbReference>
<feature type="transmembrane region" description="Helical" evidence="1">
    <location>
        <begin position="12"/>
        <end position="34"/>
    </location>
</feature>
<keyword evidence="1" id="KW-1133">Transmembrane helix</keyword>
<organism evidence="2 3">
    <name type="scientific">Candidatus Seongchinamella marina</name>
    <dbReference type="NCBI Taxonomy" id="2518990"/>
    <lineage>
        <taxon>Bacteria</taxon>
        <taxon>Pseudomonadati</taxon>
        <taxon>Pseudomonadota</taxon>
        <taxon>Gammaproteobacteria</taxon>
        <taxon>Cellvibrionales</taxon>
        <taxon>Halieaceae</taxon>
        <taxon>Seongchinamella</taxon>
    </lineage>
</organism>
<name>A0ABT3SZ38_9GAMM</name>
<accession>A0ABT3SZ38</accession>
<proteinExistence type="predicted"/>
<dbReference type="Proteomes" id="UP001143307">
    <property type="component" value="Unassembled WGS sequence"/>
</dbReference>
<evidence type="ECO:0000313" key="3">
    <source>
        <dbReference type="Proteomes" id="UP001143307"/>
    </source>
</evidence>
<evidence type="ECO:0000256" key="1">
    <source>
        <dbReference type="SAM" id="Phobius"/>
    </source>
</evidence>